<proteinExistence type="predicted"/>
<comment type="caution">
    <text evidence="1">The sequence shown here is derived from an EMBL/GenBank/DDBJ whole genome shotgun (WGS) entry which is preliminary data.</text>
</comment>
<evidence type="ECO:0000313" key="1">
    <source>
        <dbReference type="EMBL" id="KKK59035.1"/>
    </source>
</evidence>
<sequence>MSTKLDRKATVAAAAAVEWSSPAADLVFATVDETRVRCPAEFSWAMARYPSIRHILEASAKDELRPTHFYDDAFIPILLACYDYHESLVEGGDGDSHATTTTTTTFLLYDKERRRTRRKIAQKVAGWIPSTFQALVSGKRLEPAVHEGFLAPLDLVCEQANEDRVIFRHTKLPHRRWEVHFAGPGILRGMPRCRLVVCYDSPFLPGMRCLRVTAAGRRRADSPPPFDNKTVVKVLANYAPTEM</sequence>
<dbReference type="AlphaFoldDB" id="A0A0F8XDK8"/>
<protein>
    <submittedName>
        <fullName evidence="1">Uncharacterized protein</fullName>
    </submittedName>
</protein>
<name>A0A0F8XDK8_9ZZZZ</name>
<dbReference type="EMBL" id="LAZR01063676">
    <property type="protein sequence ID" value="KKK59035.1"/>
    <property type="molecule type" value="Genomic_DNA"/>
</dbReference>
<reference evidence="1" key="1">
    <citation type="journal article" date="2015" name="Nature">
        <title>Complex archaea that bridge the gap between prokaryotes and eukaryotes.</title>
        <authorList>
            <person name="Spang A."/>
            <person name="Saw J.H."/>
            <person name="Jorgensen S.L."/>
            <person name="Zaremba-Niedzwiedzka K."/>
            <person name="Martijn J."/>
            <person name="Lind A.E."/>
            <person name="van Eijk R."/>
            <person name="Schleper C."/>
            <person name="Guy L."/>
            <person name="Ettema T.J."/>
        </authorList>
    </citation>
    <scope>NUCLEOTIDE SEQUENCE</scope>
</reference>
<organism evidence="1">
    <name type="scientific">marine sediment metagenome</name>
    <dbReference type="NCBI Taxonomy" id="412755"/>
    <lineage>
        <taxon>unclassified sequences</taxon>
        <taxon>metagenomes</taxon>
        <taxon>ecological metagenomes</taxon>
    </lineage>
</organism>
<gene>
    <name evidence="1" type="ORF">LCGC14_3038420</name>
</gene>
<accession>A0A0F8XDK8</accession>